<dbReference type="GO" id="GO:0006310">
    <property type="term" value="P:DNA recombination"/>
    <property type="evidence" value="ECO:0007669"/>
    <property type="project" value="UniProtKB-KW"/>
</dbReference>
<dbReference type="EMBL" id="FZOR01000045">
    <property type="protein sequence ID" value="SNT56659.1"/>
    <property type="molecule type" value="Genomic_DNA"/>
</dbReference>
<keyword evidence="9" id="KW-1185">Reference proteome</keyword>
<evidence type="ECO:0000259" key="7">
    <source>
        <dbReference type="PROSITE" id="PS51900"/>
    </source>
</evidence>
<dbReference type="InterPro" id="IPR011010">
    <property type="entry name" value="DNA_brk_join_enz"/>
</dbReference>
<dbReference type="Gene3D" id="1.10.443.10">
    <property type="entry name" value="Intergrase catalytic core"/>
    <property type="match status" value="1"/>
</dbReference>
<feature type="domain" description="Core-binding (CB)" evidence="7">
    <location>
        <begin position="69"/>
        <end position="182"/>
    </location>
</feature>
<dbReference type="InterPro" id="IPR050090">
    <property type="entry name" value="Tyrosine_recombinase_XerCD"/>
</dbReference>
<dbReference type="InterPro" id="IPR013762">
    <property type="entry name" value="Integrase-like_cat_sf"/>
</dbReference>
<dbReference type="InterPro" id="IPR044068">
    <property type="entry name" value="CB"/>
</dbReference>
<feature type="region of interest" description="Disordered" evidence="5">
    <location>
        <begin position="1"/>
        <end position="25"/>
    </location>
</feature>
<feature type="domain" description="Tyr recombinase" evidence="6">
    <location>
        <begin position="203"/>
        <end position="413"/>
    </location>
</feature>
<dbReference type="SUPFAM" id="SSF56349">
    <property type="entry name" value="DNA breaking-rejoining enzymes"/>
    <property type="match status" value="1"/>
</dbReference>
<evidence type="ECO:0000256" key="5">
    <source>
        <dbReference type="SAM" id="MobiDB-lite"/>
    </source>
</evidence>
<evidence type="ECO:0000256" key="4">
    <source>
        <dbReference type="PROSITE-ProRule" id="PRU01248"/>
    </source>
</evidence>
<evidence type="ECO:0000256" key="3">
    <source>
        <dbReference type="ARBA" id="ARBA00023172"/>
    </source>
</evidence>
<dbReference type="GO" id="GO:0015074">
    <property type="term" value="P:DNA integration"/>
    <property type="evidence" value="ECO:0007669"/>
    <property type="project" value="UniProtKB-KW"/>
</dbReference>
<dbReference type="PROSITE" id="PS51900">
    <property type="entry name" value="CB"/>
    <property type="match status" value="1"/>
</dbReference>
<dbReference type="InterPro" id="IPR002104">
    <property type="entry name" value="Integrase_catalytic"/>
</dbReference>
<dbReference type="Pfam" id="PF00589">
    <property type="entry name" value="Phage_integrase"/>
    <property type="match status" value="1"/>
</dbReference>
<keyword evidence="2 4" id="KW-0238">DNA-binding</keyword>
<sequence length="431" mass="48405">MTETPTRKARTRGNRDGRPYQRASDGKWVATVYLPNGRRKPVYGNSRTEVVEKRKKAQREIDDNQPVTAGRTDTVEHYLTRVWLPVTLPQRVAAGKLAESTLDSYRDTCEKHVIPHLGRVRLVDLSTTHIRAWLLELSRKPSGRARRKLRPGETKLPPPETLSTRTVAYSHAVLRKALNDAVDDESVKRNVCLLVDAPTVERKPPRELSKEEVRALLGAAADHRLWAYWLLLLALGLRRGEGLGLRWEDVDLDAGTVRLRASVQRLRGEVDADTGRRKGKLVSKGLKTQASKATMKLPAFAVAALREHRTGQDAEREDARLWVDEGLVFTTTIGTALEPRNVNRMWEDICAAAAVARCRIHDLRHACGSFLFADGVDLKVIQSVLRHTRLSTTSEIYVHLLEEVKDGAAEVMDGMLVDLAGERKKRRRSAS</sequence>
<dbReference type="PANTHER" id="PTHR30349">
    <property type="entry name" value="PHAGE INTEGRASE-RELATED"/>
    <property type="match status" value="1"/>
</dbReference>
<dbReference type="PROSITE" id="PS51898">
    <property type="entry name" value="TYR_RECOMBINASE"/>
    <property type="match status" value="1"/>
</dbReference>
<proteinExistence type="predicted"/>
<name>A0A239NRB5_9ACTN</name>
<dbReference type="GO" id="GO:0003677">
    <property type="term" value="F:DNA binding"/>
    <property type="evidence" value="ECO:0007669"/>
    <property type="project" value="UniProtKB-UniRule"/>
</dbReference>
<evidence type="ECO:0000259" key="6">
    <source>
        <dbReference type="PROSITE" id="PS51898"/>
    </source>
</evidence>
<dbReference type="RefSeq" id="WP_179271821.1">
    <property type="nucleotide sequence ID" value="NZ_FZOR01000045.1"/>
</dbReference>
<dbReference type="PANTHER" id="PTHR30349:SF91">
    <property type="entry name" value="INTA PROTEIN"/>
    <property type="match status" value="1"/>
</dbReference>
<evidence type="ECO:0000256" key="1">
    <source>
        <dbReference type="ARBA" id="ARBA00022908"/>
    </source>
</evidence>
<evidence type="ECO:0000313" key="8">
    <source>
        <dbReference type="EMBL" id="SNT56659.1"/>
    </source>
</evidence>
<keyword evidence="1" id="KW-0229">DNA integration</keyword>
<reference evidence="8 9" key="1">
    <citation type="submission" date="2017-06" db="EMBL/GenBank/DDBJ databases">
        <authorList>
            <person name="Kim H.J."/>
            <person name="Triplett B.A."/>
        </authorList>
    </citation>
    <scope>NUCLEOTIDE SEQUENCE [LARGE SCALE GENOMIC DNA]</scope>
    <source>
        <strain evidence="8 9">DSM 44715</strain>
    </source>
</reference>
<keyword evidence="3" id="KW-0233">DNA recombination</keyword>
<evidence type="ECO:0000256" key="2">
    <source>
        <dbReference type="ARBA" id="ARBA00023125"/>
    </source>
</evidence>
<dbReference type="AlphaFoldDB" id="A0A239NRB5"/>
<accession>A0A239NRB5</accession>
<dbReference type="CDD" id="cd01189">
    <property type="entry name" value="INT_ICEBs1_C_like"/>
    <property type="match status" value="1"/>
</dbReference>
<dbReference type="InterPro" id="IPR010998">
    <property type="entry name" value="Integrase_recombinase_N"/>
</dbReference>
<evidence type="ECO:0000313" key="9">
    <source>
        <dbReference type="Proteomes" id="UP000198318"/>
    </source>
</evidence>
<organism evidence="8 9">
    <name type="scientific">Actinomadura meyerae</name>
    <dbReference type="NCBI Taxonomy" id="240840"/>
    <lineage>
        <taxon>Bacteria</taxon>
        <taxon>Bacillati</taxon>
        <taxon>Actinomycetota</taxon>
        <taxon>Actinomycetes</taxon>
        <taxon>Streptosporangiales</taxon>
        <taxon>Thermomonosporaceae</taxon>
        <taxon>Actinomadura</taxon>
    </lineage>
</organism>
<dbReference type="Gene3D" id="1.10.150.130">
    <property type="match status" value="1"/>
</dbReference>
<dbReference type="InterPro" id="IPR004107">
    <property type="entry name" value="Integrase_SAM-like_N"/>
</dbReference>
<gene>
    <name evidence="8" type="ORF">SAMN05443665_104567</name>
</gene>
<protein>
    <submittedName>
        <fullName evidence="8">Site-specific recombinase XerD</fullName>
    </submittedName>
</protein>
<dbReference type="Proteomes" id="UP000198318">
    <property type="component" value="Unassembled WGS sequence"/>
</dbReference>
<dbReference type="Pfam" id="PF14659">
    <property type="entry name" value="Phage_int_SAM_3"/>
    <property type="match status" value="1"/>
</dbReference>